<dbReference type="EMBL" id="FXXC01000001">
    <property type="protein sequence ID" value="SMR92509.1"/>
    <property type="molecule type" value="Genomic_DNA"/>
</dbReference>
<dbReference type="Proteomes" id="UP000196803">
    <property type="component" value="Unassembled WGS sequence"/>
</dbReference>
<gene>
    <name evidence="3" type="ORF">SAMN05216240_1040</name>
</gene>
<dbReference type="Gene3D" id="3.40.50.300">
    <property type="entry name" value="P-loop containing nucleotide triphosphate hydrolases"/>
    <property type="match status" value="2"/>
</dbReference>
<evidence type="ECO:0000259" key="2">
    <source>
        <dbReference type="Pfam" id="PF01935"/>
    </source>
</evidence>
<protein>
    <recommendedName>
        <fullName evidence="2">Helicase HerA central domain-containing protein</fullName>
    </recommendedName>
</protein>
<dbReference type="PANTHER" id="PTHR42957">
    <property type="entry name" value="HELICASE MJ1565-RELATED"/>
    <property type="match status" value="1"/>
</dbReference>
<dbReference type="InterPro" id="IPR027417">
    <property type="entry name" value="P-loop_NTPase"/>
</dbReference>
<reference evidence="3 4" key="1">
    <citation type="submission" date="2017-05" db="EMBL/GenBank/DDBJ databases">
        <authorList>
            <person name="Varghese N."/>
            <person name="Submissions S."/>
        </authorList>
    </citation>
    <scope>NUCLEOTIDE SEQUENCE [LARGE SCALE GENOMIC DNA]</scope>
    <source>
        <strain evidence="3 4">MACB1020</strain>
    </source>
</reference>
<sequence>MDMRKVINEISKESEVVKQLLNIVQNARFIGYAIDVSYSFMTVLTNDAWKERANGLPHNSFLFAASPRWLIYDKDTNDFNIDPTKEIPEIILLRVTEEYELPNEDVWLMAKIDKFKNVGTRELKEDLSFDDFSRNEIQYAGLKCRILGTFYPSENNSLEFGSDLENYYGAKILFVFKPSNEGLESIINFAVMKKQNEVLQNASLVPIGYVRYTSTCRLQNQEPSKARVYINLDDFIKRRTALFGMTRTGKSNTAKILIKAIREAAQKSGLKVSQIIFDINGEYIYPNKQDENKSISVEIENCFVLTLNPRALSSENQEIQPLKFDMLKNLSLAHELIRALAEKEGALSYSTDAQAFLNVDISAYEYDLKNGQPEEKKRAKRILEVYKLILAKSLDEPNVEFDKNVFGQTVYSEMENILSSTDDNQDEKGRIKQDLKERLERLQRLRDITRKSSFTIDEFDFILDTIHFICTKLGKNIKTSSGNNLYRGDFETLVNFAVRRNSSGQTILGYSLLRKIQIKDYHQKDKSNYIQTIIEKVRNGDVVLIDMVYGNERMRKIISSKIAYEIFNYNQQIFTRAEEPPYVIFYIEEAHNLIGKDMDVTDIWPRIAKEGAKYNIGLVYSTQEPSTINKNILANTENWFVTHLNNEEEIKTVAKYYDFADFKESILLAKDVGFCRMKTLSSPFVCPVQIYKFSDFTLNR</sequence>
<feature type="domain" description="Helicase HerA central" evidence="2">
    <location>
        <begin position="224"/>
        <end position="449"/>
    </location>
</feature>
<evidence type="ECO:0000313" key="4">
    <source>
        <dbReference type="Proteomes" id="UP000196803"/>
    </source>
</evidence>
<dbReference type="GeneID" id="31773369"/>
<dbReference type="InterPro" id="IPR008571">
    <property type="entry name" value="HerA-like"/>
</dbReference>
<dbReference type="SUPFAM" id="SSF52540">
    <property type="entry name" value="P-loop containing nucleoside triphosphate hydrolases"/>
    <property type="match status" value="1"/>
</dbReference>
<keyword evidence="4" id="KW-1185">Reference proteome</keyword>
<comment type="caution">
    <text evidence="3">The sequence shown here is derived from an EMBL/GenBank/DDBJ whole genome shotgun (WGS) entry which is preliminary data.</text>
</comment>
<organism evidence="3 4">
    <name type="scientific">Caldicellulosiruptor bescii</name>
    <name type="common">Anaerocellum thermophilum</name>
    <dbReference type="NCBI Taxonomy" id="31899"/>
    <lineage>
        <taxon>Bacteria</taxon>
        <taxon>Bacillati</taxon>
        <taxon>Bacillota</taxon>
        <taxon>Bacillota incertae sedis</taxon>
        <taxon>Caldicellulosiruptorales</taxon>
        <taxon>Caldicellulosiruptoraceae</taxon>
        <taxon>Caldicellulosiruptor</taxon>
    </lineage>
</organism>
<dbReference type="PANTHER" id="PTHR42957:SF1">
    <property type="entry name" value="HELICASE MJ1565-RELATED"/>
    <property type="match status" value="1"/>
</dbReference>
<keyword evidence="1" id="KW-0175">Coiled coil</keyword>
<dbReference type="InterPro" id="IPR002789">
    <property type="entry name" value="HerA_central"/>
</dbReference>
<name>A0ABY1S752_CALBS</name>
<dbReference type="Pfam" id="PF01935">
    <property type="entry name" value="DUF87"/>
    <property type="match status" value="1"/>
</dbReference>
<evidence type="ECO:0000256" key="1">
    <source>
        <dbReference type="SAM" id="Coils"/>
    </source>
</evidence>
<evidence type="ECO:0000313" key="3">
    <source>
        <dbReference type="EMBL" id="SMR92509.1"/>
    </source>
</evidence>
<accession>A0ABY1S752</accession>
<dbReference type="RefSeq" id="WP_015908381.1">
    <property type="nucleotide sequence ID" value="NZ_FUZJ01000001.1"/>
</dbReference>
<feature type="coiled-coil region" evidence="1">
    <location>
        <begin position="425"/>
        <end position="452"/>
    </location>
</feature>
<proteinExistence type="predicted"/>